<dbReference type="PIRSF" id="PIRSF003097">
    <property type="entry name" value="FtsX"/>
    <property type="match status" value="1"/>
</dbReference>
<keyword evidence="5" id="KW-0132">Cell division</keyword>
<keyword evidence="4" id="KW-1003">Cell membrane</keyword>
<sequence length="291" mass="31729">MRLRLLFSEAWRSLGANLSTTVAATMTVLVGMFLLGLFIALGTWTVSWSDHVKKELLVKVEFKTNPQATKAQENAVAKALNQNKYVKSWTFVSKEQALKDMSKHYPDLTKNLPYNPLPDVLQVTPDKPEDIALLSQSLRPLPEGVSGIVDGKTYSKKILQYAHVIEYVFTVATVILLIASTLLIANTIRLSIFSRRREVEVMKLVGATNWFVRGPFMIEGLFCGLLGSLLAIVCLVVGKTAASSTILHVTSTSGSDVHAWSFGLTSLVLVGVGLGLGALGSGVTLHRFLKV</sequence>
<keyword evidence="9" id="KW-0131">Cell cycle</keyword>
<evidence type="ECO:0000256" key="10">
    <source>
        <dbReference type="SAM" id="Phobius"/>
    </source>
</evidence>
<dbReference type="GO" id="GO:0005886">
    <property type="term" value="C:plasma membrane"/>
    <property type="evidence" value="ECO:0007669"/>
    <property type="project" value="UniProtKB-SubCell"/>
</dbReference>
<feature type="domain" description="ABC3 transporter permease C-terminal" evidence="11">
    <location>
        <begin position="171"/>
        <end position="280"/>
    </location>
</feature>
<dbReference type="InterPro" id="IPR040690">
    <property type="entry name" value="FtsX_ECD"/>
</dbReference>
<evidence type="ECO:0000259" key="12">
    <source>
        <dbReference type="Pfam" id="PF18075"/>
    </source>
</evidence>
<dbReference type="InterPro" id="IPR004513">
    <property type="entry name" value="FtsX"/>
</dbReference>
<dbReference type="Pfam" id="PF18075">
    <property type="entry name" value="FtsX_ECD"/>
    <property type="match status" value="1"/>
</dbReference>
<keyword evidence="6 10" id="KW-0812">Transmembrane</keyword>
<organism evidence="13">
    <name type="scientific">freshwater metagenome</name>
    <dbReference type="NCBI Taxonomy" id="449393"/>
    <lineage>
        <taxon>unclassified sequences</taxon>
        <taxon>metagenomes</taxon>
        <taxon>ecological metagenomes</taxon>
    </lineage>
</organism>
<evidence type="ECO:0000259" key="11">
    <source>
        <dbReference type="Pfam" id="PF02687"/>
    </source>
</evidence>
<evidence type="ECO:0000256" key="6">
    <source>
        <dbReference type="ARBA" id="ARBA00022692"/>
    </source>
</evidence>
<feature type="transmembrane region" description="Helical" evidence="10">
    <location>
        <begin position="21"/>
        <end position="44"/>
    </location>
</feature>
<dbReference type="EMBL" id="CAEZXP010000002">
    <property type="protein sequence ID" value="CAB4694097.1"/>
    <property type="molecule type" value="Genomic_DNA"/>
</dbReference>
<evidence type="ECO:0000256" key="3">
    <source>
        <dbReference type="ARBA" id="ARBA00021907"/>
    </source>
</evidence>
<evidence type="ECO:0000256" key="2">
    <source>
        <dbReference type="ARBA" id="ARBA00007379"/>
    </source>
</evidence>
<dbReference type="Gene3D" id="3.30.70.3040">
    <property type="match status" value="1"/>
</dbReference>
<protein>
    <recommendedName>
        <fullName evidence="3">Cell division protein FtsX</fullName>
    </recommendedName>
</protein>
<evidence type="ECO:0000256" key="1">
    <source>
        <dbReference type="ARBA" id="ARBA00004651"/>
    </source>
</evidence>
<dbReference type="AlphaFoldDB" id="A0A6J6P5L4"/>
<comment type="subcellular location">
    <subcellularLocation>
        <location evidence="1">Cell membrane</location>
        <topology evidence="1">Multi-pass membrane protein</topology>
    </subcellularLocation>
</comment>
<feature type="transmembrane region" description="Helical" evidence="10">
    <location>
        <begin position="262"/>
        <end position="285"/>
    </location>
</feature>
<dbReference type="PANTHER" id="PTHR47755">
    <property type="entry name" value="CELL DIVISION PROTEIN FTSX"/>
    <property type="match status" value="1"/>
</dbReference>
<keyword evidence="7 10" id="KW-1133">Transmembrane helix</keyword>
<proteinExistence type="inferred from homology"/>
<evidence type="ECO:0000256" key="5">
    <source>
        <dbReference type="ARBA" id="ARBA00022618"/>
    </source>
</evidence>
<evidence type="ECO:0000256" key="9">
    <source>
        <dbReference type="ARBA" id="ARBA00023306"/>
    </source>
</evidence>
<dbReference type="PANTHER" id="PTHR47755:SF1">
    <property type="entry name" value="CELL DIVISION PROTEIN FTSX"/>
    <property type="match status" value="1"/>
</dbReference>
<feature type="transmembrane region" description="Helical" evidence="10">
    <location>
        <begin position="167"/>
        <end position="188"/>
    </location>
</feature>
<evidence type="ECO:0000313" key="13">
    <source>
        <dbReference type="EMBL" id="CAB4694097.1"/>
    </source>
</evidence>
<feature type="domain" description="FtsX extracellular" evidence="12">
    <location>
        <begin position="60"/>
        <end position="142"/>
    </location>
</feature>
<feature type="transmembrane region" description="Helical" evidence="10">
    <location>
        <begin position="221"/>
        <end position="242"/>
    </location>
</feature>
<gene>
    <name evidence="13" type="ORF">UFOPK2399_00907</name>
</gene>
<evidence type="ECO:0000256" key="8">
    <source>
        <dbReference type="ARBA" id="ARBA00023136"/>
    </source>
</evidence>
<evidence type="ECO:0000256" key="7">
    <source>
        <dbReference type="ARBA" id="ARBA00022989"/>
    </source>
</evidence>
<dbReference type="GO" id="GO:0051301">
    <property type="term" value="P:cell division"/>
    <property type="evidence" value="ECO:0007669"/>
    <property type="project" value="UniProtKB-KW"/>
</dbReference>
<comment type="similarity">
    <text evidence="2">Belongs to the ABC-4 integral membrane protein family. FtsX subfamily.</text>
</comment>
<keyword evidence="8 10" id="KW-0472">Membrane</keyword>
<dbReference type="InterPro" id="IPR003838">
    <property type="entry name" value="ABC3_permease_C"/>
</dbReference>
<accession>A0A6J6P5L4</accession>
<dbReference type="Pfam" id="PF02687">
    <property type="entry name" value="FtsX"/>
    <property type="match status" value="1"/>
</dbReference>
<reference evidence="13" key="1">
    <citation type="submission" date="2020-05" db="EMBL/GenBank/DDBJ databases">
        <authorList>
            <person name="Chiriac C."/>
            <person name="Salcher M."/>
            <person name="Ghai R."/>
            <person name="Kavagutti S V."/>
        </authorList>
    </citation>
    <scope>NUCLEOTIDE SEQUENCE</scope>
</reference>
<name>A0A6J6P5L4_9ZZZZ</name>
<evidence type="ECO:0000256" key="4">
    <source>
        <dbReference type="ARBA" id="ARBA00022475"/>
    </source>
</evidence>